<dbReference type="GO" id="GO:0016628">
    <property type="term" value="F:oxidoreductase activity, acting on the CH-CH group of donors, NAD or NADP as acceptor"/>
    <property type="evidence" value="ECO:0007669"/>
    <property type="project" value="UniProtKB-ARBA"/>
</dbReference>
<accession>A0A1W0A6D6</accession>
<dbReference type="EMBL" id="JNBS01000421">
    <property type="protein sequence ID" value="OQS05741.1"/>
    <property type="molecule type" value="Genomic_DNA"/>
</dbReference>
<dbReference type="InterPro" id="IPR001155">
    <property type="entry name" value="OxRdtase_FMN_N"/>
</dbReference>
<evidence type="ECO:0000313" key="5">
    <source>
        <dbReference type="EMBL" id="OQS05741.1"/>
    </source>
</evidence>
<dbReference type="CDD" id="cd02933">
    <property type="entry name" value="OYE_like_FMN"/>
    <property type="match status" value="1"/>
</dbReference>
<evidence type="ECO:0000259" key="4">
    <source>
        <dbReference type="Pfam" id="PF00724"/>
    </source>
</evidence>
<feature type="domain" description="NADH:flavin oxidoreductase/NADH oxidase N-terminal" evidence="4">
    <location>
        <begin position="3"/>
        <end position="346"/>
    </location>
</feature>
<comment type="caution">
    <text evidence="5">The sequence shown here is derived from an EMBL/GenBank/DDBJ whole genome shotgun (WGS) entry which is preliminary data.</text>
</comment>
<reference evidence="5 6" key="1">
    <citation type="journal article" date="2014" name="Genome Biol. Evol.">
        <title>The secreted proteins of Achlya hypogyna and Thraustotheca clavata identify the ancestral oomycete secretome and reveal gene acquisitions by horizontal gene transfer.</title>
        <authorList>
            <person name="Misner I."/>
            <person name="Blouin N."/>
            <person name="Leonard G."/>
            <person name="Richards T.A."/>
            <person name="Lane C.E."/>
        </authorList>
    </citation>
    <scope>NUCLEOTIDE SEQUENCE [LARGE SCALE GENOMIC DNA]</scope>
    <source>
        <strain evidence="5 6">ATCC 34112</strain>
    </source>
</reference>
<comment type="cofactor">
    <cofactor evidence="1">
        <name>FMN</name>
        <dbReference type="ChEBI" id="CHEBI:58210"/>
    </cofactor>
</comment>
<sequence>MALFKPLTVGRFHLKHRVVLAPLTRYRAEALDGVESVPTDIMATYYGQRASEGGLLISEASPICPEGRPNILSPGIYNETQAEHWKPVTEAVHAKGGYIFLQMWHVGGSSHELIDPKGRPPPSSVARQFVGPPVNTPEGPKPRQVSRMLATEEVKELVQYYVRAAKLSIAAGFDGVEIHGANGYIIEQFINDRLNNERTDEYGGSLENRLRLAIEVTEAVVDAIGADRVGIRLSPFNACNGAVNSDPITTYTTLLEKLNPLHLAYVHLVEPRIAGGWDAEVIPDPDSINLSAFRKAYKGILIIAGSYVGETAEAALQNDQGDAVAFGRYFISNPDLPYRLQHNLPLTPYHRPTFYTKGEVGYTDYKTWLEEHPEA</sequence>
<dbReference type="Proteomes" id="UP000243217">
    <property type="component" value="Unassembled WGS sequence"/>
</dbReference>
<protein>
    <submittedName>
        <fullName evidence="5">NADH-dependent flavin oxidoreductase</fullName>
    </submittedName>
</protein>
<dbReference type="Pfam" id="PF00724">
    <property type="entry name" value="Oxidored_FMN"/>
    <property type="match status" value="1"/>
</dbReference>
<dbReference type="GO" id="GO:0010181">
    <property type="term" value="F:FMN binding"/>
    <property type="evidence" value="ECO:0007669"/>
    <property type="project" value="InterPro"/>
</dbReference>
<proteinExistence type="inferred from homology"/>
<evidence type="ECO:0000313" key="6">
    <source>
        <dbReference type="Proteomes" id="UP000243217"/>
    </source>
</evidence>
<dbReference type="STRING" id="74557.A0A1W0A6D6"/>
<evidence type="ECO:0000256" key="2">
    <source>
        <dbReference type="ARBA" id="ARBA00005979"/>
    </source>
</evidence>
<dbReference type="SUPFAM" id="SSF51395">
    <property type="entry name" value="FMN-linked oxidoreductases"/>
    <property type="match status" value="1"/>
</dbReference>
<comment type="similarity">
    <text evidence="2">Belongs to the NADH:flavin oxidoreductase/NADH oxidase family.</text>
</comment>
<dbReference type="OrthoDB" id="276546at2759"/>
<keyword evidence="6" id="KW-1185">Reference proteome</keyword>
<organism evidence="5 6">
    <name type="scientific">Thraustotheca clavata</name>
    <dbReference type="NCBI Taxonomy" id="74557"/>
    <lineage>
        <taxon>Eukaryota</taxon>
        <taxon>Sar</taxon>
        <taxon>Stramenopiles</taxon>
        <taxon>Oomycota</taxon>
        <taxon>Saprolegniomycetes</taxon>
        <taxon>Saprolegniales</taxon>
        <taxon>Achlyaceae</taxon>
        <taxon>Thraustotheca</taxon>
    </lineage>
</organism>
<name>A0A1W0A6D6_9STRA</name>
<dbReference type="PANTHER" id="PTHR22893">
    <property type="entry name" value="NADH OXIDOREDUCTASE-RELATED"/>
    <property type="match status" value="1"/>
</dbReference>
<dbReference type="Gene3D" id="3.20.20.70">
    <property type="entry name" value="Aldolase class I"/>
    <property type="match status" value="1"/>
</dbReference>
<dbReference type="FunFam" id="3.20.20.70:FF:000059">
    <property type="entry name" value="N-ethylmaleimide reductase, FMN-linked"/>
    <property type="match status" value="1"/>
</dbReference>
<dbReference type="InterPro" id="IPR045247">
    <property type="entry name" value="Oye-like"/>
</dbReference>
<dbReference type="GO" id="GO:0005829">
    <property type="term" value="C:cytosol"/>
    <property type="evidence" value="ECO:0007669"/>
    <property type="project" value="UniProtKB-ARBA"/>
</dbReference>
<dbReference type="AlphaFoldDB" id="A0A1W0A6D6"/>
<evidence type="ECO:0000256" key="1">
    <source>
        <dbReference type="ARBA" id="ARBA00001917"/>
    </source>
</evidence>
<dbReference type="InterPro" id="IPR013785">
    <property type="entry name" value="Aldolase_TIM"/>
</dbReference>
<gene>
    <name evidence="5" type="ORF">THRCLA_02162</name>
</gene>
<dbReference type="PANTHER" id="PTHR22893:SF91">
    <property type="entry name" value="NADPH DEHYDROGENASE 2-RELATED"/>
    <property type="match status" value="1"/>
</dbReference>
<keyword evidence="3" id="KW-0560">Oxidoreductase</keyword>
<evidence type="ECO:0000256" key="3">
    <source>
        <dbReference type="ARBA" id="ARBA00023002"/>
    </source>
</evidence>